<dbReference type="GO" id="GO:0051301">
    <property type="term" value="P:cell division"/>
    <property type="evidence" value="ECO:0007669"/>
    <property type="project" value="UniProtKB-KW"/>
</dbReference>
<feature type="compositionally biased region" description="Polar residues" evidence="5">
    <location>
        <begin position="335"/>
        <end position="346"/>
    </location>
</feature>
<keyword evidence="3" id="KW-0498">Mitosis</keyword>
<proteinExistence type="inferred from homology"/>
<feature type="region of interest" description="Disordered" evidence="5">
    <location>
        <begin position="947"/>
        <end position="992"/>
    </location>
</feature>
<feature type="region of interest" description="Disordered" evidence="5">
    <location>
        <begin position="622"/>
        <end position="655"/>
    </location>
</feature>
<comment type="caution">
    <text evidence="6">The sequence shown here is derived from an EMBL/GenBank/DDBJ whole genome shotgun (WGS) entry which is preliminary data.</text>
</comment>
<gene>
    <name evidence="6" type="ORF">PENTCL1PPCAC_5419</name>
</gene>
<keyword evidence="2" id="KW-0132">Cell division</keyword>
<dbReference type="EMBL" id="BTSX01000002">
    <property type="protein sequence ID" value="GMS83244.1"/>
    <property type="molecule type" value="Genomic_DNA"/>
</dbReference>
<dbReference type="PANTHER" id="PTHR12827:SF3">
    <property type="entry name" value="ANAPHASE-PROMOTING COMPLEX SUBUNIT 1"/>
    <property type="match status" value="1"/>
</dbReference>
<evidence type="ECO:0000256" key="1">
    <source>
        <dbReference type="ARBA" id="ARBA00010547"/>
    </source>
</evidence>
<evidence type="ECO:0000256" key="2">
    <source>
        <dbReference type="ARBA" id="ARBA00022618"/>
    </source>
</evidence>
<reference evidence="6" key="1">
    <citation type="submission" date="2023-10" db="EMBL/GenBank/DDBJ databases">
        <title>Genome assembly of Pristionchus species.</title>
        <authorList>
            <person name="Yoshida K."/>
            <person name="Sommer R.J."/>
        </authorList>
    </citation>
    <scope>NUCLEOTIDE SEQUENCE</scope>
    <source>
        <strain evidence="6">RS0144</strain>
    </source>
</reference>
<dbReference type="InterPro" id="IPR024990">
    <property type="entry name" value="Apc1"/>
</dbReference>
<dbReference type="GO" id="GO:0005680">
    <property type="term" value="C:anaphase-promoting complex"/>
    <property type="evidence" value="ECO:0007669"/>
    <property type="project" value="InterPro"/>
</dbReference>
<feature type="compositionally biased region" description="Acidic residues" evidence="5">
    <location>
        <begin position="634"/>
        <end position="650"/>
    </location>
</feature>
<evidence type="ECO:0000256" key="3">
    <source>
        <dbReference type="ARBA" id="ARBA00022776"/>
    </source>
</evidence>
<feature type="compositionally biased region" description="Polar residues" evidence="5">
    <location>
        <begin position="688"/>
        <end position="717"/>
    </location>
</feature>
<dbReference type="Gene3D" id="1.25.10.10">
    <property type="entry name" value="Leucine-rich Repeat Variant"/>
    <property type="match status" value="1"/>
</dbReference>
<comment type="similarity">
    <text evidence="1">Belongs to the APC1 family.</text>
</comment>
<dbReference type="GO" id="GO:0070979">
    <property type="term" value="P:protein K11-linked ubiquitination"/>
    <property type="evidence" value="ECO:0007669"/>
    <property type="project" value="TreeGrafter"/>
</dbReference>
<dbReference type="InterPro" id="IPR011989">
    <property type="entry name" value="ARM-like"/>
</dbReference>
<evidence type="ECO:0000256" key="4">
    <source>
        <dbReference type="ARBA" id="ARBA00023306"/>
    </source>
</evidence>
<evidence type="ECO:0000256" key="5">
    <source>
        <dbReference type="SAM" id="MobiDB-lite"/>
    </source>
</evidence>
<evidence type="ECO:0008006" key="8">
    <source>
        <dbReference type="Google" id="ProtNLM"/>
    </source>
</evidence>
<feature type="region of interest" description="Disordered" evidence="5">
    <location>
        <begin position="262"/>
        <end position="350"/>
    </location>
</feature>
<dbReference type="GO" id="GO:0031145">
    <property type="term" value="P:anaphase-promoting complex-dependent catabolic process"/>
    <property type="evidence" value="ECO:0007669"/>
    <property type="project" value="TreeGrafter"/>
</dbReference>
<feature type="compositionally biased region" description="Low complexity" evidence="5">
    <location>
        <begin position="262"/>
        <end position="294"/>
    </location>
</feature>
<protein>
    <recommendedName>
        <fullName evidence="8">Anaphase-promoting complex subunit 1</fullName>
    </recommendedName>
</protein>
<evidence type="ECO:0000313" key="6">
    <source>
        <dbReference type="EMBL" id="GMS83244.1"/>
    </source>
</evidence>
<feature type="region of interest" description="Disordered" evidence="5">
    <location>
        <begin position="1643"/>
        <end position="1662"/>
    </location>
</feature>
<feature type="compositionally biased region" description="Acidic residues" evidence="5">
    <location>
        <begin position="964"/>
        <end position="974"/>
    </location>
</feature>
<dbReference type="FunFam" id="1.25.10.10:FF:001015">
    <property type="entry name" value="Anaphase-promoting complex subunit 1"/>
    <property type="match status" value="1"/>
</dbReference>
<feature type="compositionally biased region" description="Basic and acidic residues" evidence="5">
    <location>
        <begin position="719"/>
        <end position="731"/>
    </location>
</feature>
<feature type="region of interest" description="Disordered" evidence="5">
    <location>
        <begin position="686"/>
        <end position="749"/>
    </location>
</feature>
<organism evidence="6 7">
    <name type="scientific">Pristionchus entomophagus</name>
    <dbReference type="NCBI Taxonomy" id="358040"/>
    <lineage>
        <taxon>Eukaryota</taxon>
        <taxon>Metazoa</taxon>
        <taxon>Ecdysozoa</taxon>
        <taxon>Nematoda</taxon>
        <taxon>Chromadorea</taxon>
        <taxon>Rhabditida</taxon>
        <taxon>Rhabditina</taxon>
        <taxon>Diplogasteromorpha</taxon>
        <taxon>Diplogasteroidea</taxon>
        <taxon>Neodiplogasteridae</taxon>
        <taxon>Pristionchus</taxon>
    </lineage>
</organism>
<accession>A0AAV5SSR8</accession>
<name>A0AAV5SSR8_9BILA</name>
<feature type="non-terminal residue" evidence="6">
    <location>
        <position position="1662"/>
    </location>
</feature>
<dbReference type="PANTHER" id="PTHR12827">
    <property type="entry name" value="MEIOTIC CHECKPOINT REGULATOR TSG24 FAMILY MEMBER"/>
    <property type="match status" value="1"/>
</dbReference>
<evidence type="ECO:0000313" key="7">
    <source>
        <dbReference type="Proteomes" id="UP001432027"/>
    </source>
</evidence>
<feature type="compositionally biased region" description="Pro residues" evidence="5">
    <location>
        <begin position="1653"/>
        <end position="1662"/>
    </location>
</feature>
<keyword evidence="7" id="KW-1185">Reference proteome</keyword>
<feature type="region of interest" description="Disordered" evidence="5">
    <location>
        <begin position="783"/>
        <end position="807"/>
    </location>
</feature>
<dbReference type="GO" id="GO:0060090">
    <property type="term" value="F:molecular adaptor activity"/>
    <property type="evidence" value="ECO:0007669"/>
    <property type="project" value="TreeGrafter"/>
</dbReference>
<keyword evidence="4" id="KW-0131">Cell cycle</keyword>
<dbReference type="Proteomes" id="UP001432027">
    <property type="component" value="Unassembled WGS sequence"/>
</dbReference>
<sequence length="1662" mass="181547">MRCDNPTTDDQREQEAMIRAEWTRTMKRDSLPAGVQTLACTRAVSDLVTECCWIIDTRQVCITLEPDGRAIKSYRTEFDIKQAFWHRFPTPTTAGISNGEAGLDLECICLVGDEAIDMYATVDDHYYTCNVPFKITGVHQSSHGLLLERAQRDKKLFTPPPDYFMPRLFSLSHPYDEALPVLCSQKGQSRLVYCWEGDSEVEVVGSSSDLVLVFDPVSSLHRLYAIRANEGVENTKPGGGAMQQLATPRINPEHAVTHTPTFTALPPVAPTPATRRAVAAAAAAGPPRAQQQSTTRRRMRSLLAGPLASPITPTMNGGMGGGSCHPSGLPFSAKFTPNHSIQSMGESSPFVRRARLPSTSTPRGVAAALGGAAVTPVMQQQGAAAHLTKRALSALPPSADDDDESLISSIWMELLWTEMDPSEGRASKFFISHDMNMIPYVNWLVGEQLAVMKISLPNTLRIPTLISPPGSQPIFIQTAGAEYVESSRLTATVPSDQSTVVLFSGPYKAAVLVLKMPLASPARFRLLCAAEKTLAVATMNGDVLHVRLPPLFRSQFAARIWDTLADSLSTTPDKLAKLLIAWTTMNKEKEIRAPDEVAALARLIMENTGLSMEEMTPEIETVDEDLASDSAIDEKDEDEEEGEDMTEEDEKVPSEEEIAKVLARMSNKQHRTVTVKRVMRIMKKEEATAQSTVRLSSPTKGNQSTGADTRCSSTSDETVGEKRKSEEKTGEDTVGAKQSRSEEGMEEDDQWRLVCDVLQTFSGAFPMPPQTLKDPLRSTGARLCSSTAVDDSEGEKDDRSGARTELTARTPSPLYPWMRDETQSVPMSRFYRAAALCRRARDAARSECAAAAVKRRKRRLVMTGNGETETAAPLGGMTPLVFQALHLAYEESKLHMSEFEMLRVLVLHLFIFARWRSLTAYANYYARDFPYLREIQVLSRSSIDSEELQQLQPLRSEEGKGEGEEGDEEMEDENTLERAQASNWDRCRRKPGERRGGAYGGLLQLRRTKAAGAVTPTTASLFTPPTGAARGQVLQPPVAAALAAFSPTVVPSVSEYLCSLLHLAGHTSSMSIFETLLCPQAPPESAKDRSSIGSHEELLHQILRGKVPLGVRSGAPADASFSSPLMMNIPSMLCSPLPPQVSSGSFSLAPPATPLASGLFLAGGVGLGLIRSTGDLIRMLSVNWTRRLRVSAEGQKAILDAVNDKEDDDLTRCDRLFVALGWSKRTVDNLNPTMKIFVAMITNKSRPLKPSLFFGKIEQPATLTDFPTPSDTYHLLRRRWPHDQRTENVVSMMDSFRPIYVPIVAKSTPILATPGAYDAAAAEAEQREKQEAFLATVNHRTLSQSFGRAIMNFCTVLPVPNKTLHVRDICLQGRIHTSNLPIDAPSNDNTKVLRDWGDFYQGVAVGLSVVPAEVMETDSEWLTQSHGQDKPSVMNGLLYAFGLNGHIKALNMFYVHEHLTNQDRMTSVSLLLGLSAAYMGTGDLQVHKILVTHLPFLMGPTLLEIHVDGLLQTAAVAGMGLLFARSCRTALINHLINEMGREQDLETEQPSIDRYAYGLTCGFSIGFIGLAKGDEIAVNNVPLKQTMRAIADRLIVLMNGGCRADCVFMSSGGEAQSTLGVNGLLPEQLSTATGVMAATAHNQAHSSNHPLGGLPPPSSHVK</sequence>
<dbReference type="GO" id="GO:0007091">
    <property type="term" value="P:metaphase/anaphase transition of mitotic cell cycle"/>
    <property type="evidence" value="ECO:0007669"/>
    <property type="project" value="TreeGrafter"/>
</dbReference>